<protein>
    <submittedName>
        <fullName evidence="2">Uncharacterized protein</fullName>
    </submittedName>
</protein>
<evidence type="ECO:0000313" key="2">
    <source>
        <dbReference type="EMBL" id="MEV8462394.1"/>
    </source>
</evidence>
<organism evidence="2 3">
    <name type="scientific">Streptomyces griseosporeus</name>
    <dbReference type="NCBI Taxonomy" id="1910"/>
    <lineage>
        <taxon>Bacteria</taxon>
        <taxon>Bacillati</taxon>
        <taxon>Actinomycetota</taxon>
        <taxon>Actinomycetes</taxon>
        <taxon>Kitasatosporales</taxon>
        <taxon>Streptomycetaceae</taxon>
        <taxon>Streptomyces</taxon>
    </lineage>
</organism>
<evidence type="ECO:0000313" key="3">
    <source>
        <dbReference type="Proteomes" id="UP001553148"/>
    </source>
</evidence>
<proteinExistence type="predicted"/>
<feature type="compositionally biased region" description="Basic and acidic residues" evidence="1">
    <location>
        <begin position="130"/>
        <end position="140"/>
    </location>
</feature>
<gene>
    <name evidence="2" type="ORF">AB0470_22900</name>
</gene>
<evidence type="ECO:0000256" key="1">
    <source>
        <dbReference type="SAM" id="MobiDB-lite"/>
    </source>
</evidence>
<sequence>MGIRMLHRRTARAQAQEPATARAAAEAALSASLPTVPPFAATASTARIPADPARALARRAARLGRRIARHGRTVRGVVRLPDATAWRARADVALGYLALLLARLPRPRPTRTVTVFVATPATAGGPGLSERPDGSGRPRH</sequence>
<dbReference type="Proteomes" id="UP001553148">
    <property type="component" value="Unassembled WGS sequence"/>
</dbReference>
<name>A0ABV3KSV5_STRGS</name>
<comment type="caution">
    <text evidence="2">The sequence shown here is derived from an EMBL/GenBank/DDBJ whole genome shotgun (WGS) entry which is preliminary data.</text>
</comment>
<feature type="region of interest" description="Disordered" evidence="1">
    <location>
        <begin position="120"/>
        <end position="140"/>
    </location>
</feature>
<dbReference type="EMBL" id="JBFAUJ010000009">
    <property type="protein sequence ID" value="MEV8462394.1"/>
    <property type="molecule type" value="Genomic_DNA"/>
</dbReference>
<reference evidence="2 3" key="1">
    <citation type="submission" date="2024-06" db="EMBL/GenBank/DDBJ databases">
        <title>The Natural Products Discovery Center: Release of the First 8490 Sequenced Strains for Exploring Actinobacteria Biosynthetic Diversity.</title>
        <authorList>
            <person name="Kalkreuter E."/>
            <person name="Kautsar S.A."/>
            <person name="Yang D."/>
            <person name="Bader C.D."/>
            <person name="Teijaro C.N."/>
            <person name="Fluegel L."/>
            <person name="Davis C.M."/>
            <person name="Simpson J.R."/>
            <person name="Lauterbach L."/>
            <person name="Steele A.D."/>
            <person name="Gui C."/>
            <person name="Meng S."/>
            <person name="Li G."/>
            <person name="Viehrig K."/>
            <person name="Ye F."/>
            <person name="Su P."/>
            <person name="Kiefer A.F."/>
            <person name="Nichols A."/>
            <person name="Cepeda A.J."/>
            <person name="Yan W."/>
            <person name="Fan B."/>
            <person name="Jiang Y."/>
            <person name="Adhikari A."/>
            <person name="Zheng C.-J."/>
            <person name="Schuster L."/>
            <person name="Cowan T.M."/>
            <person name="Smanski M.J."/>
            <person name="Chevrette M.G."/>
            <person name="De Carvalho L.P.S."/>
            <person name="Shen B."/>
        </authorList>
    </citation>
    <scope>NUCLEOTIDE SEQUENCE [LARGE SCALE GENOMIC DNA]</scope>
    <source>
        <strain evidence="2 3">NPDC052360</strain>
    </source>
</reference>
<dbReference type="RefSeq" id="WP_204359353.1">
    <property type="nucleotide sequence ID" value="NZ_JBFAUJ010000009.1"/>
</dbReference>
<accession>A0ABV3KSV5</accession>
<keyword evidence="3" id="KW-1185">Reference proteome</keyword>